<evidence type="ECO:0000259" key="2">
    <source>
        <dbReference type="Pfam" id="PF00535"/>
    </source>
</evidence>
<comment type="caution">
    <text evidence="3">The sequence shown here is derived from an EMBL/GenBank/DDBJ whole genome shotgun (WGS) entry which is preliminary data.</text>
</comment>
<dbReference type="Proteomes" id="UP000253915">
    <property type="component" value="Unassembled WGS sequence"/>
</dbReference>
<feature type="domain" description="Glycosyltransferase 2-like" evidence="2">
    <location>
        <begin position="527"/>
        <end position="705"/>
    </location>
</feature>
<dbReference type="InterPro" id="IPR001173">
    <property type="entry name" value="Glyco_trans_2-like"/>
</dbReference>
<reference evidence="5 6" key="1">
    <citation type="journal article" date="2018" name="Elife">
        <title>Discovery and characterization of a prevalent human gut bacterial enzyme sufficient for the inactivation of a family of plant toxins.</title>
        <authorList>
            <person name="Koppel N."/>
            <person name="Bisanz J.E."/>
            <person name="Pandelia M.E."/>
            <person name="Turnbaugh P.J."/>
            <person name="Balskus E.P."/>
        </authorList>
    </citation>
    <scope>NUCLEOTIDE SEQUENCE [LARGE SCALE GENOMIC DNA]</scope>
    <source>
        <strain evidence="4 5">16A</strain>
        <strain evidence="3 6">W1 BHI 6</strain>
    </source>
</reference>
<dbReference type="Gene3D" id="3.90.550.10">
    <property type="entry name" value="Spore Coat Polysaccharide Biosynthesis Protein SpsA, Chain A"/>
    <property type="match status" value="2"/>
</dbReference>
<dbReference type="EMBL" id="PPUQ01000030">
    <property type="protein sequence ID" value="RDC34346.1"/>
    <property type="molecule type" value="Genomic_DNA"/>
</dbReference>
<name>A0A369MFE9_EGGLN</name>
<dbReference type="Pfam" id="PF00535">
    <property type="entry name" value="Glycos_transf_2"/>
    <property type="match status" value="2"/>
</dbReference>
<dbReference type="PANTHER" id="PTHR43179:SF7">
    <property type="entry name" value="RHAMNOSYLTRANSFERASE WBBL"/>
    <property type="match status" value="1"/>
</dbReference>
<sequence>MKIKNLVLCRGDGKGYARLRIVGSAGRDVAVEAALEDGSSIPTLWLKESDPASDVVGVLVFPLLDDVTLFVRVVQRGGDEPLCAMRLPAGKLKWLSRLNYRLRPSLCVALRGADERSVDRLRLSLVMCMPDGEEGVWRIAAESRSLGSQPRFSAWDGVGRALQIDPIFFEDQCIPDGTVEGVRRRMVVSVRVPAAAGGLFVVAEDETGAALPAMLGFDKAAFFGELHRALRRVRNAADEDDYRAWRESRKMEGLSGSRLDPEVSLSPLVSVVVPCYRVNERYFEEMLESVLAQSYVRWELVLVDSECESSKVPGIVERIADDRITVVSLRDNLGIVGNTNVGIQHARGEYVAFLDYDDVLEPNALEAYVQAVAEHPDAGLLYCDEDSFEVAGAFKNPVFKTDFNRDLLYSHNCITHWLMVRKDVLAETGLSDDEVNGAQDYDLALRVSETGREIVHVPHMLYHWRVHGESTAGDNLGSKPYAHQAGKIALRRHFDRRGIPVSVEDGDGPFVYRVRYQLPDPQPSVEILIPSKDHVDVLDRCVRSILEKSAYGNYRITVIENNSMEDETFAYYRELEARSDRVRVIEWPHGFNYAKIMNFGAASTDADLLLLLNNDTEVIAPDFIEEMAGYLQRPEVGIVGAKLLYYDGLVQHAGMLIGPDGTVVHVNQNVPDAQGCYLGRSVRPGNFSSVTGACQMVKRTVFEEVGGYSEEFAVGYNDADFCCKVSAAGYSVTFTPYAKLYHNEFVSRGREEGDPSKMQRWLRERALMQEKWPQFFEQGDPFSNPNLDRDSLYFALPSPEDARR</sequence>
<accession>A0A369MFE9</accession>
<feature type="region of interest" description="Disordered" evidence="1">
    <location>
        <begin position="779"/>
        <end position="804"/>
    </location>
</feature>
<evidence type="ECO:0000313" key="6">
    <source>
        <dbReference type="Proteomes" id="UP000253970"/>
    </source>
</evidence>
<organism evidence="3 6">
    <name type="scientific">Eggerthella lenta</name>
    <name type="common">Eubacterium lentum</name>
    <dbReference type="NCBI Taxonomy" id="84112"/>
    <lineage>
        <taxon>Bacteria</taxon>
        <taxon>Bacillati</taxon>
        <taxon>Actinomycetota</taxon>
        <taxon>Coriobacteriia</taxon>
        <taxon>Eggerthellales</taxon>
        <taxon>Eggerthellaceae</taxon>
        <taxon>Eggerthella</taxon>
    </lineage>
</organism>
<gene>
    <name evidence="4" type="ORF">C1853_14500</name>
    <name evidence="3" type="ORF">C1875_07790</name>
</gene>
<keyword evidence="3" id="KW-0808">Transferase</keyword>
<dbReference type="Proteomes" id="UP000253970">
    <property type="component" value="Unassembled WGS sequence"/>
</dbReference>
<evidence type="ECO:0000313" key="5">
    <source>
        <dbReference type="Proteomes" id="UP000253915"/>
    </source>
</evidence>
<dbReference type="PANTHER" id="PTHR43179">
    <property type="entry name" value="RHAMNOSYLTRANSFERASE WBBL"/>
    <property type="match status" value="1"/>
</dbReference>
<evidence type="ECO:0000313" key="4">
    <source>
        <dbReference type="EMBL" id="RDC34346.1"/>
    </source>
</evidence>
<proteinExistence type="predicted"/>
<dbReference type="SUPFAM" id="SSF53448">
    <property type="entry name" value="Nucleotide-diphospho-sugar transferases"/>
    <property type="match status" value="2"/>
</dbReference>
<dbReference type="CDD" id="cd04184">
    <property type="entry name" value="GT2_RfbC_Mx_like"/>
    <property type="match status" value="1"/>
</dbReference>
<evidence type="ECO:0000313" key="3">
    <source>
        <dbReference type="EMBL" id="RDB70268.1"/>
    </source>
</evidence>
<dbReference type="AlphaFoldDB" id="A0A369MFE9"/>
<feature type="domain" description="Glycosyltransferase 2-like" evidence="2">
    <location>
        <begin position="270"/>
        <end position="427"/>
    </location>
</feature>
<dbReference type="GO" id="GO:0016757">
    <property type="term" value="F:glycosyltransferase activity"/>
    <property type="evidence" value="ECO:0007669"/>
    <property type="project" value="UniProtKB-KW"/>
</dbReference>
<dbReference type="EMBL" id="PPTU01000010">
    <property type="protein sequence ID" value="RDB70268.1"/>
    <property type="molecule type" value="Genomic_DNA"/>
</dbReference>
<evidence type="ECO:0000256" key="1">
    <source>
        <dbReference type="SAM" id="MobiDB-lite"/>
    </source>
</evidence>
<protein>
    <submittedName>
        <fullName evidence="3">Glycosyl transferase family 2</fullName>
    </submittedName>
</protein>
<dbReference type="InterPro" id="IPR029044">
    <property type="entry name" value="Nucleotide-diphossugar_trans"/>
</dbReference>